<organism evidence="1 2">
    <name type="scientific">Mycobacterium kubicae</name>
    <dbReference type="NCBI Taxonomy" id="120959"/>
    <lineage>
        <taxon>Bacteria</taxon>
        <taxon>Bacillati</taxon>
        <taxon>Actinomycetota</taxon>
        <taxon>Actinomycetes</taxon>
        <taxon>Mycobacteriales</taxon>
        <taxon>Mycobacteriaceae</taxon>
        <taxon>Mycobacterium</taxon>
        <taxon>Mycobacterium simiae complex</taxon>
    </lineage>
</organism>
<proteinExistence type="predicted"/>
<accession>A0ABQ1BP36</accession>
<reference evidence="1 2" key="1">
    <citation type="journal article" date="2019" name="Emerg. Microbes Infect.">
        <title>Comprehensive subspecies identification of 175 nontuberculous mycobacteria species based on 7547 genomic profiles.</title>
        <authorList>
            <person name="Matsumoto Y."/>
            <person name="Kinjo T."/>
            <person name="Motooka D."/>
            <person name="Nabeya D."/>
            <person name="Jung N."/>
            <person name="Uechi K."/>
            <person name="Horii T."/>
            <person name="Iida T."/>
            <person name="Fujita J."/>
            <person name="Nakamura S."/>
        </authorList>
    </citation>
    <scope>NUCLEOTIDE SEQUENCE [LARGE SCALE GENOMIC DNA]</scope>
    <source>
        <strain evidence="1 2">JCM 13573</strain>
    </source>
</reference>
<sequence length="124" mass="12951">MSAVTMPTAAIVAGRVHVFADPAGIDRHAASITVVIDPAFLAEAGWDAARNAVVRTGHPLLGRPVCRASGCLTSAPAATRICASCRRRLAEHGLGDDEIASLPPRVANEWGAGRMLVVDGCRRE</sequence>
<evidence type="ECO:0000313" key="2">
    <source>
        <dbReference type="Proteomes" id="UP000465306"/>
    </source>
</evidence>
<protein>
    <submittedName>
        <fullName evidence="1">Uncharacterized protein</fullName>
    </submittedName>
</protein>
<dbReference type="Proteomes" id="UP000465306">
    <property type="component" value="Unassembled WGS sequence"/>
</dbReference>
<dbReference type="EMBL" id="BLKU01000005">
    <property type="protein sequence ID" value="GFG65468.1"/>
    <property type="molecule type" value="Genomic_DNA"/>
</dbReference>
<name>A0ABQ1BP36_9MYCO</name>
<comment type="caution">
    <text evidence="1">The sequence shown here is derived from an EMBL/GenBank/DDBJ whole genome shotgun (WGS) entry which is preliminary data.</text>
</comment>
<gene>
    <name evidence="1" type="ORF">MKUB_29580</name>
</gene>
<keyword evidence="2" id="KW-1185">Reference proteome</keyword>
<evidence type="ECO:0000313" key="1">
    <source>
        <dbReference type="EMBL" id="GFG65468.1"/>
    </source>
</evidence>
<dbReference type="RefSeq" id="WP_163703875.1">
    <property type="nucleotide sequence ID" value="NZ_BLKU01000005.1"/>
</dbReference>